<dbReference type="SUPFAM" id="SSF47413">
    <property type="entry name" value="lambda repressor-like DNA-binding domains"/>
    <property type="match status" value="1"/>
</dbReference>
<keyword evidence="3" id="KW-1185">Reference proteome</keyword>
<dbReference type="Gene3D" id="1.10.260.40">
    <property type="entry name" value="lambda repressor-like DNA-binding domains"/>
    <property type="match status" value="1"/>
</dbReference>
<protein>
    <submittedName>
        <fullName evidence="2">Helix-turn-helix transcriptional regulator</fullName>
    </submittedName>
</protein>
<reference evidence="2 3" key="1">
    <citation type="submission" date="2023-04" db="EMBL/GenBank/DDBJ databases">
        <title>Acinetobacter johnsonii isolate AYTCM encoding NDM-1, OXA-58 and PER-1.</title>
        <authorList>
            <person name="Tian C."/>
            <person name="Wang S."/>
            <person name="Fan X."/>
            <person name="Xia D."/>
        </authorList>
    </citation>
    <scope>NUCLEOTIDE SEQUENCE [LARGE SCALE GENOMIC DNA]</scope>
    <source>
        <strain evidence="2 3">AYTCM</strain>
        <plasmid evidence="2 3">pAYTCM-7</plasmid>
    </source>
</reference>
<dbReference type="RefSeq" id="WP_080632801.1">
    <property type="nucleotide sequence ID" value="NZ_CANMLB010000051.1"/>
</dbReference>
<evidence type="ECO:0000313" key="2">
    <source>
        <dbReference type="EMBL" id="WMG20201.1"/>
    </source>
</evidence>
<dbReference type="Proteomes" id="UP001244586">
    <property type="component" value="Plasmid pAYTCM-7"/>
</dbReference>
<dbReference type="AlphaFoldDB" id="A0AAJ6IHS5"/>
<dbReference type="PROSITE" id="PS50943">
    <property type="entry name" value="HTH_CROC1"/>
    <property type="match status" value="1"/>
</dbReference>
<feature type="domain" description="HTH cro/C1-type" evidence="1">
    <location>
        <begin position="11"/>
        <end position="65"/>
    </location>
</feature>
<sequence length="70" mass="8006">MNLPQLFGKNVRLRRNELGLSQERLAELCQFHRTYIGLVERGGRNISLNHAYRLAKALDTEVSKLTGEIP</sequence>
<keyword evidence="2" id="KW-0614">Plasmid</keyword>
<dbReference type="InterPro" id="IPR001387">
    <property type="entry name" value="Cro/C1-type_HTH"/>
</dbReference>
<name>A0AAJ6IHS5_ACIJO</name>
<organism evidence="2 3">
    <name type="scientific">Acinetobacter johnsonii</name>
    <dbReference type="NCBI Taxonomy" id="40214"/>
    <lineage>
        <taxon>Bacteria</taxon>
        <taxon>Pseudomonadati</taxon>
        <taxon>Pseudomonadota</taxon>
        <taxon>Gammaproteobacteria</taxon>
        <taxon>Moraxellales</taxon>
        <taxon>Moraxellaceae</taxon>
        <taxon>Acinetobacter</taxon>
    </lineage>
</organism>
<evidence type="ECO:0000259" key="1">
    <source>
        <dbReference type="PROSITE" id="PS50943"/>
    </source>
</evidence>
<dbReference type="Pfam" id="PF01381">
    <property type="entry name" value="HTH_3"/>
    <property type="match status" value="1"/>
</dbReference>
<evidence type="ECO:0000313" key="3">
    <source>
        <dbReference type="Proteomes" id="UP001244586"/>
    </source>
</evidence>
<proteinExistence type="predicted"/>
<dbReference type="InterPro" id="IPR010982">
    <property type="entry name" value="Lambda_DNA-bd_dom_sf"/>
</dbReference>
<dbReference type="CDD" id="cd00093">
    <property type="entry name" value="HTH_XRE"/>
    <property type="match status" value="1"/>
</dbReference>
<dbReference type="SMART" id="SM00530">
    <property type="entry name" value="HTH_XRE"/>
    <property type="match status" value="1"/>
</dbReference>
<geneLocation type="plasmid" evidence="2 3">
    <name>pAYTCM-7</name>
</geneLocation>
<dbReference type="GO" id="GO:0003677">
    <property type="term" value="F:DNA binding"/>
    <property type="evidence" value="ECO:0007669"/>
    <property type="project" value="InterPro"/>
</dbReference>
<gene>
    <name evidence="2" type="ORF">QBJ73_19795</name>
</gene>
<dbReference type="EMBL" id="CP121783">
    <property type="protein sequence ID" value="WMG20201.1"/>
    <property type="molecule type" value="Genomic_DNA"/>
</dbReference>
<accession>A0AAJ6IHS5</accession>